<dbReference type="GO" id="GO:0034087">
    <property type="term" value="P:establishment of mitotic sister chromatid cohesion"/>
    <property type="evidence" value="ECO:0007669"/>
    <property type="project" value="TreeGrafter"/>
</dbReference>
<dbReference type="InterPro" id="IPR033031">
    <property type="entry name" value="Scc2/Nipped-B"/>
</dbReference>
<keyword evidence="11" id="KW-1185">Reference proteome</keyword>
<protein>
    <recommendedName>
        <fullName evidence="6">Nipped-B protein</fullName>
    </recommendedName>
</protein>
<feature type="compositionally biased region" description="Low complexity" evidence="8">
    <location>
        <begin position="249"/>
        <end position="261"/>
    </location>
</feature>
<dbReference type="Gene3D" id="1.25.10.10">
    <property type="entry name" value="Leucine-rich Repeat Variant"/>
    <property type="match status" value="2"/>
</dbReference>
<dbReference type="GO" id="GO:0061775">
    <property type="term" value="F:cohesin loader activity"/>
    <property type="evidence" value="ECO:0007669"/>
    <property type="project" value="InterPro"/>
</dbReference>
<organism evidence="10 11">
    <name type="scientific">Magallana gigas</name>
    <name type="common">Pacific oyster</name>
    <name type="synonym">Crassostrea gigas</name>
    <dbReference type="NCBI Taxonomy" id="29159"/>
    <lineage>
        <taxon>Eukaryota</taxon>
        <taxon>Metazoa</taxon>
        <taxon>Spiralia</taxon>
        <taxon>Lophotrochozoa</taxon>
        <taxon>Mollusca</taxon>
        <taxon>Bivalvia</taxon>
        <taxon>Autobranchia</taxon>
        <taxon>Pteriomorphia</taxon>
        <taxon>Ostreida</taxon>
        <taxon>Ostreoidea</taxon>
        <taxon>Ostreidae</taxon>
        <taxon>Magallana</taxon>
    </lineage>
</organism>
<evidence type="ECO:0000259" key="9">
    <source>
        <dbReference type="Pfam" id="PF12830"/>
    </source>
</evidence>
<dbReference type="SUPFAM" id="SSF48371">
    <property type="entry name" value="ARM repeat"/>
    <property type="match status" value="1"/>
</dbReference>
<keyword evidence="5 6" id="KW-0131">Cell cycle</keyword>
<feature type="compositionally biased region" description="Basic residues" evidence="8">
    <location>
        <begin position="1965"/>
        <end position="1976"/>
    </location>
</feature>
<feature type="region of interest" description="Disordered" evidence="8">
    <location>
        <begin position="1684"/>
        <end position="1706"/>
    </location>
</feature>
<dbReference type="Pfam" id="PF12830">
    <property type="entry name" value="Nipped-B_C"/>
    <property type="match status" value="1"/>
</dbReference>
<evidence type="ECO:0000256" key="6">
    <source>
        <dbReference type="RuleBase" id="RU364107"/>
    </source>
</evidence>
<feature type="compositionally biased region" description="Basic residues" evidence="8">
    <location>
        <begin position="1788"/>
        <end position="1805"/>
    </location>
</feature>
<dbReference type="InterPro" id="IPR026003">
    <property type="entry name" value="Cohesin_HEAT"/>
</dbReference>
<reference evidence="10" key="1">
    <citation type="submission" date="2022-08" db="UniProtKB">
        <authorList>
            <consortium name="EnsemblMetazoa"/>
        </authorList>
    </citation>
    <scope>IDENTIFICATION</scope>
    <source>
        <strain evidence="10">05x7-T-G4-1.051#20</strain>
    </source>
</reference>
<dbReference type="InterPro" id="IPR016024">
    <property type="entry name" value="ARM-type_fold"/>
</dbReference>
<dbReference type="Pfam" id="PF12765">
    <property type="entry name" value="Cohesin_HEAT"/>
    <property type="match status" value="1"/>
</dbReference>
<evidence type="ECO:0000256" key="4">
    <source>
        <dbReference type="ARBA" id="ARBA00023242"/>
    </source>
</evidence>
<evidence type="ECO:0000256" key="5">
    <source>
        <dbReference type="ARBA" id="ARBA00023306"/>
    </source>
</evidence>
<evidence type="ECO:0000256" key="8">
    <source>
        <dbReference type="SAM" id="MobiDB-lite"/>
    </source>
</evidence>
<dbReference type="GO" id="GO:0003682">
    <property type="term" value="F:chromatin binding"/>
    <property type="evidence" value="ECO:0007669"/>
    <property type="project" value="TreeGrafter"/>
</dbReference>
<keyword evidence="7" id="KW-0175">Coiled coil</keyword>
<feature type="compositionally biased region" description="Basic and acidic residues" evidence="8">
    <location>
        <begin position="1899"/>
        <end position="1910"/>
    </location>
</feature>
<proteinExistence type="inferred from homology"/>
<dbReference type="EnsemblMetazoa" id="G209.1">
    <property type="protein sequence ID" value="G209.1:cds"/>
    <property type="gene ID" value="G209"/>
</dbReference>
<feature type="coiled-coil region" evidence="7">
    <location>
        <begin position="894"/>
        <end position="928"/>
    </location>
</feature>
<comment type="subcellular location">
    <subcellularLocation>
        <location evidence="1 6">Nucleus</location>
    </subcellularLocation>
</comment>
<dbReference type="InterPro" id="IPR024986">
    <property type="entry name" value="Nipped-B_C"/>
</dbReference>
<keyword evidence="3 6" id="KW-0677">Repeat</keyword>
<feature type="region of interest" description="Disordered" evidence="8">
    <location>
        <begin position="676"/>
        <end position="700"/>
    </location>
</feature>
<dbReference type="GO" id="GO:0071169">
    <property type="term" value="P:establishment of protein localization to chromatin"/>
    <property type="evidence" value="ECO:0007669"/>
    <property type="project" value="TreeGrafter"/>
</dbReference>
<feature type="compositionally biased region" description="Acidic residues" evidence="8">
    <location>
        <begin position="1817"/>
        <end position="1828"/>
    </location>
</feature>
<dbReference type="PANTHER" id="PTHR21704:SF18">
    <property type="entry name" value="NIPPED-B-LIKE PROTEIN"/>
    <property type="match status" value="1"/>
</dbReference>
<dbReference type="CDD" id="cd23958">
    <property type="entry name" value="SCC2"/>
    <property type="match status" value="1"/>
</dbReference>
<evidence type="ECO:0000256" key="7">
    <source>
        <dbReference type="SAM" id="Coils"/>
    </source>
</evidence>
<dbReference type="GO" id="GO:1990414">
    <property type="term" value="P:replication-born double-strand break repair via sister chromatid exchange"/>
    <property type="evidence" value="ECO:0007669"/>
    <property type="project" value="TreeGrafter"/>
</dbReference>
<evidence type="ECO:0000256" key="2">
    <source>
        <dbReference type="ARBA" id="ARBA00009252"/>
    </source>
</evidence>
<feature type="region of interest" description="Disordered" evidence="8">
    <location>
        <begin position="245"/>
        <end position="353"/>
    </location>
</feature>
<feature type="compositionally biased region" description="Basic residues" evidence="8">
    <location>
        <begin position="336"/>
        <end position="347"/>
    </location>
</feature>
<feature type="compositionally biased region" description="Polar residues" evidence="8">
    <location>
        <begin position="1862"/>
        <end position="1879"/>
    </location>
</feature>
<feature type="region of interest" description="Disordered" evidence="8">
    <location>
        <begin position="816"/>
        <end position="843"/>
    </location>
</feature>
<dbReference type="GO" id="GO:0140588">
    <property type="term" value="P:chromatin looping"/>
    <property type="evidence" value="ECO:0007669"/>
    <property type="project" value="InterPro"/>
</dbReference>
<feature type="region of interest" description="Disordered" evidence="8">
    <location>
        <begin position="1786"/>
        <end position="1831"/>
    </location>
</feature>
<evidence type="ECO:0000313" key="10">
    <source>
        <dbReference type="EnsemblMetazoa" id="G209.1:cds"/>
    </source>
</evidence>
<feature type="compositionally biased region" description="Basic residues" evidence="8">
    <location>
        <begin position="1918"/>
        <end position="1932"/>
    </location>
</feature>
<dbReference type="PANTHER" id="PTHR21704">
    <property type="entry name" value="NIPPED-B-LIKE PROTEIN DELANGIN SCC2-RELATED"/>
    <property type="match status" value="1"/>
</dbReference>
<feature type="domain" description="Sister chromatid cohesion C-terminal" evidence="9">
    <location>
        <begin position="1467"/>
        <end position="1650"/>
    </location>
</feature>
<dbReference type="InterPro" id="IPR011989">
    <property type="entry name" value="ARM-like"/>
</dbReference>
<evidence type="ECO:0000256" key="3">
    <source>
        <dbReference type="ARBA" id="ARBA00022737"/>
    </source>
</evidence>
<name>A0A8W8JSZ1_MAGGI</name>
<evidence type="ECO:0000313" key="11">
    <source>
        <dbReference type="Proteomes" id="UP000005408"/>
    </source>
</evidence>
<dbReference type="GO" id="GO:0090694">
    <property type="term" value="C:Scc2-Scc4 cohesin loading complex"/>
    <property type="evidence" value="ECO:0007669"/>
    <property type="project" value="TreeGrafter"/>
</dbReference>
<accession>A0A8W8JSZ1</accession>
<keyword evidence="4 6" id="KW-0539">Nucleus</keyword>
<sequence length="2051" mass="232559">MVAELFGCRLNRCNNATSVTMNSDVPSVPITTLAGIHSLTDLLPELPLPTPTSSTPHNKTLLHNDKLKETSKRLLATRDAGLTQQIVGVLRKTSTEHLDLKDSSGGEGIDRNSPELLKSILSQDPAIFQGRQYYENGSQKDGYNVGNQHYQNNLLGVDPNKYQHPYGNYTPGIVNGEHPELSNQYPGYQGAAKSLGTIASPAQGSLAENSFYNDSQNHTDVNSAYHKKKLKNSEPIVLLEQLTNLPPHASGDASSTASADSYGERKKKKSSHPVVLLEPLDEQTLKSIQHGGSVKTKESKKRAGRRYDSDEEYDDRGKRRRRHSDSDSDSQAEVSRKKKKDKRHRRVNQQSLSVEELLESPTFKKFSASMEYILEASEDTNFGSLNPNDDDVECPTESLIANNLLNDLCGETAKLKSLGVMNQVPADRLVKLLTVLQWNIRDGTKVTPIANQGQDEDEEEQRLWRSLIMERVLRSMNSVLIALHIMTSPDMPKQVYLEDVIERIILYGKFQLQNTIFPEFDPVYKIDPKAKDGFHGSLKAKRARAAQVKHKSTINLFNKISDMIEKLAELVDIQELTDTTILQLSTLGVSPFFVENISEMQLNSMKLVTTIFSKYEKHRQLILEDIFASLARLPSSKRNLRNYRLNSEESIQMVTALALQLIQCVIKLPTSATLTEPVGEEEAPSTSSSSSKKGHKSKRGQNSNDVVIVTSFENALRTGYNFLTVFLQKCTVKSEEDYRPMFENFVQDLLSTVNKPEWPSSELLLSLLGKILVKQFSNKSVDMSLRVASLDYLGIVASRLRKDAVSSQDNQGSIDEIITKVTSKESDEEEEMKSTTSGPEAEDQTQILQKAMLDYLAFNSQSESAYWYAHLFYIAQWYRDVTVEADNLSKQSNKHRTEEEEEKVAEAIQTAEQKKTFLLAQYESITKNASYRPPHSKLDYDGACLVARYLSSKRPFAKSFDVYLTQILRVLNESAVAVRTKAMKCLTAVVEADPGILAREDMQKGVHYRFLDSSTSVREAAVELVGRFILIRPELISQYYEMLSVRILDTGISVRKRVIKIFRDICLEQPDFDKIPEMCVKMIRRVNDEEGIKKLVNEVFQSMWFTPISSREKDTTKLLTRVLNITDVVAACRDTGFEFFEQMLENLLKKDEDGNINKSALTSCRQIVDCLVENVLRLEERSVDSNTGKGCSQRLVACLSTLHLFSKIKPDLMVKHATTLQPYLDIKCSTQGDHFVLHYVARILEMVVPLMDHPSETFLAQLEEDMMKLILKHGMMVVESCISCLGAVVNSVSHNYSLVKDCFEKFFGVLVKLCYDHKEDPDNPQLRARKPTLLRSLFTVGLLCKYFDLDRDMPDPSIESIKARVFEVLMYFVNHEDEIVKEKALSGLGFMVIRHYEMMLGKEMTDLYYEYLDNEDSPDKLRIQVLRNLQNYLLEEEIRMHKADADWRKHAKEEDLKEMGDIQSGMASTIMQVYLKHVLDSFFHSHTQVRLAAIQVVVLVLQQGLVHPVQCVPYLISMCTDTEKVIRVKADQQLQEIDKKYPGFIHMKALQGLKMSYKLQQLLQANSKSCLIRGHRESEGNTISLNNFLYTVLRTNRSHRRAILLSLLNLFDDSAKISLAEQLYIADNLAFFPYQTQDEPLFIINQIDIIVSVSGSNILQSFKERLRLPKREAESMNMLVNAEGGNQTENGVLPRPTIEEDEDEDDPDKLIAKLPADIKPLLDICYLAQGCILLLHLKHHLKETYGFSDSKIHNYSQSDAKTYDKPVQRKFIVTFNPETVINLLNNKTKNRTIKKRSRKSHKRHRNDSGETTSDSSDSSEDEQNSDDADERRKLIDDYLEFKDLMLSIDPPDEEEEGEENRSTCPQTPNPAQGQTTPGSKSPRLPNPEGTGEESMDTTVEVHEEPSEKRVPPLVIRTGHSHHTPKSSRHHHLFASDKKKIPVHASSSSSTSSSKNLSKSFPKPVPSKKKPKKRRKRYGSDSEDDSNDRPSFKLSSCYNLEAGLLFQSALQQSYLSHVNDEKNDWIVIVFSPVGIQSTRNTKIEETSKLLMK</sequence>
<dbReference type="GO" id="GO:0010468">
    <property type="term" value="P:regulation of gene expression"/>
    <property type="evidence" value="ECO:0007669"/>
    <property type="project" value="InterPro"/>
</dbReference>
<feature type="region of interest" description="Disordered" evidence="8">
    <location>
        <begin position="1850"/>
        <end position="1990"/>
    </location>
</feature>
<dbReference type="Proteomes" id="UP000005408">
    <property type="component" value="Unassembled WGS sequence"/>
</dbReference>
<comment type="similarity">
    <text evidence="2 6">Belongs to the SCC2/Nipped-B family.</text>
</comment>
<feature type="compositionally biased region" description="Low complexity" evidence="8">
    <location>
        <begin position="1945"/>
        <end position="1961"/>
    </location>
</feature>
<evidence type="ECO:0000256" key="1">
    <source>
        <dbReference type="ARBA" id="ARBA00004123"/>
    </source>
</evidence>